<reference evidence="4 5" key="1">
    <citation type="submission" date="2024-08" db="EMBL/GenBank/DDBJ databases">
        <authorList>
            <person name="Arias E."/>
        </authorList>
    </citation>
    <scope>NUCLEOTIDE SEQUENCE [LARGE SCALE GENOMIC DNA]</scope>
    <source>
        <strain evidence="4 5">FAM 25317</strain>
    </source>
</reference>
<dbReference type="PROSITE" id="PS00409">
    <property type="entry name" value="PROKAR_NTER_METHYL"/>
    <property type="match status" value="1"/>
</dbReference>
<keyword evidence="3" id="KW-0812">Transmembrane</keyword>
<organism evidence="4 5">
    <name type="scientific">Loigolactobacillus zhaoyuanensis</name>
    <dbReference type="NCBI Taxonomy" id="2486017"/>
    <lineage>
        <taxon>Bacteria</taxon>
        <taxon>Bacillati</taxon>
        <taxon>Bacillota</taxon>
        <taxon>Bacilli</taxon>
        <taxon>Lactobacillales</taxon>
        <taxon>Lactobacillaceae</taxon>
        <taxon>Loigolactobacillus</taxon>
    </lineage>
</organism>
<keyword evidence="3" id="KW-0472">Membrane</keyword>
<evidence type="ECO:0008006" key="6">
    <source>
        <dbReference type="Google" id="ProtNLM"/>
    </source>
</evidence>
<evidence type="ECO:0000313" key="4">
    <source>
        <dbReference type="EMBL" id="MFL2029254.1"/>
    </source>
</evidence>
<dbReference type="InterPro" id="IPR012902">
    <property type="entry name" value="N_methyl_site"/>
</dbReference>
<accession>A0ABW8UH87</accession>
<dbReference type="Proteomes" id="UP001625389">
    <property type="component" value="Unassembled WGS sequence"/>
</dbReference>
<gene>
    <name evidence="4" type="ORF">ACEN34_06445</name>
</gene>
<evidence type="ECO:0000256" key="3">
    <source>
        <dbReference type="SAM" id="Phobius"/>
    </source>
</evidence>
<name>A0ABW8UH87_9LACO</name>
<protein>
    <recommendedName>
        <fullName evidence="6">Competence protein ComGD</fullName>
    </recommendedName>
</protein>
<proteinExistence type="predicted"/>
<evidence type="ECO:0000256" key="2">
    <source>
        <dbReference type="ARBA" id="ARBA00023287"/>
    </source>
</evidence>
<comment type="caution">
    <text evidence="4">The sequence shown here is derived from an EMBL/GenBank/DDBJ whole genome shotgun (WGS) entry which is preliminary data.</text>
</comment>
<feature type="transmembrane region" description="Helical" evidence="3">
    <location>
        <begin position="6"/>
        <end position="26"/>
    </location>
</feature>
<evidence type="ECO:0000256" key="1">
    <source>
        <dbReference type="ARBA" id="ARBA00004241"/>
    </source>
</evidence>
<comment type="subcellular location">
    <subcellularLocation>
        <location evidence="1">Cell surface</location>
    </subcellularLocation>
</comment>
<dbReference type="EMBL" id="JBGQPK010000020">
    <property type="protein sequence ID" value="MFL2029254.1"/>
    <property type="molecule type" value="Genomic_DNA"/>
</dbReference>
<sequence length="137" mass="15796">MKHSGFTLLESVIVLGLVTSFALIPLTQFGPIKQQHAEQLFFDDFDQEWRYLQAYTLLRGERVKIHITRHQATFITFQGQKPMTTKNLMMPAGLHADLHNLSIDPPGQMGPSQISFWSDYFQRPTTIKPQMGWGIYE</sequence>
<keyword evidence="3" id="KW-1133">Transmembrane helix</keyword>
<keyword evidence="5" id="KW-1185">Reference proteome</keyword>
<evidence type="ECO:0000313" key="5">
    <source>
        <dbReference type="Proteomes" id="UP001625389"/>
    </source>
</evidence>
<dbReference type="RefSeq" id="WP_125550410.1">
    <property type="nucleotide sequence ID" value="NZ_JBGQPK010000020.1"/>
</dbReference>
<keyword evidence="2" id="KW-0178">Competence</keyword>